<name>A0ABW2YP00_9GAMM</name>
<gene>
    <name evidence="10" type="ORF">ACFQZQ_08005</name>
</gene>
<sequence length="151" mass="15278">MPTAFTPVSALLGGALIGLAATVLLATLGRIAGISGILNSAIEGEPGAGDARQSRGERGWRIAFLFGLVVAAGAWFAFAGVAPREGFPLPWLVAGGLLVGAGTRLGSGCTSGHGICGLSRWSKRSLVAVAVFMGFGFLTVYVLRHALAVLA</sequence>
<keyword evidence="3" id="KW-1003">Cell membrane</keyword>
<feature type="transmembrane region" description="Helical" evidence="9">
    <location>
        <begin position="88"/>
        <end position="105"/>
    </location>
</feature>
<evidence type="ECO:0000256" key="1">
    <source>
        <dbReference type="ARBA" id="ARBA00004429"/>
    </source>
</evidence>
<comment type="similarity">
    <text evidence="8">Belongs to the TsuA/YedE (TC 9.B.102) family.</text>
</comment>
<evidence type="ECO:0000256" key="6">
    <source>
        <dbReference type="ARBA" id="ARBA00022989"/>
    </source>
</evidence>
<dbReference type="RefSeq" id="WP_386812226.1">
    <property type="nucleotide sequence ID" value="NZ_JBHTIH010000003.1"/>
</dbReference>
<dbReference type="EMBL" id="JBHTIH010000003">
    <property type="protein sequence ID" value="MFD0739219.1"/>
    <property type="molecule type" value="Genomic_DNA"/>
</dbReference>
<evidence type="ECO:0000256" key="7">
    <source>
        <dbReference type="ARBA" id="ARBA00023136"/>
    </source>
</evidence>
<reference evidence="11" key="1">
    <citation type="journal article" date="2019" name="Int. J. Syst. Evol. Microbiol.">
        <title>The Global Catalogue of Microorganisms (GCM) 10K type strain sequencing project: providing services to taxonomists for standard genome sequencing and annotation.</title>
        <authorList>
            <consortium name="The Broad Institute Genomics Platform"/>
            <consortium name="The Broad Institute Genome Sequencing Center for Infectious Disease"/>
            <person name="Wu L."/>
            <person name="Ma J."/>
        </authorList>
    </citation>
    <scope>NUCLEOTIDE SEQUENCE [LARGE SCALE GENOMIC DNA]</scope>
    <source>
        <strain evidence="11">CCUG 55491</strain>
    </source>
</reference>
<keyword evidence="4" id="KW-0997">Cell inner membrane</keyword>
<feature type="transmembrane region" description="Helical" evidence="9">
    <location>
        <begin position="62"/>
        <end position="82"/>
    </location>
</feature>
<organism evidence="10 11">
    <name type="scientific">Lysobacter koreensis</name>
    <dbReference type="NCBI Taxonomy" id="266122"/>
    <lineage>
        <taxon>Bacteria</taxon>
        <taxon>Pseudomonadati</taxon>
        <taxon>Pseudomonadota</taxon>
        <taxon>Gammaproteobacteria</taxon>
        <taxon>Lysobacterales</taxon>
        <taxon>Lysobacteraceae</taxon>
        <taxon>Lysobacter</taxon>
    </lineage>
</organism>
<dbReference type="Proteomes" id="UP001597090">
    <property type="component" value="Unassembled WGS sequence"/>
</dbReference>
<comment type="caution">
    <text evidence="10">The sequence shown here is derived from an EMBL/GenBank/DDBJ whole genome shotgun (WGS) entry which is preliminary data.</text>
</comment>
<dbReference type="PANTHER" id="PTHR30574">
    <property type="entry name" value="INNER MEMBRANE PROTEIN YEDE"/>
    <property type="match status" value="1"/>
</dbReference>
<accession>A0ABW2YP00</accession>
<protein>
    <submittedName>
        <fullName evidence="10">YeeE/YedE family protein</fullName>
    </submittedName>
</protein>
<evidence type="ECO:0000256" key="8">
    <source>
        <dbReference type="ARBA" id="ARBA00035655"/>
    </source>
</evidence>
<dbReference type="InterPro" id="IPR007272">
    <property type="entry name" value="Sulf_transp_TsuA/YedE"/>
</dbReference>
<keyword evidence="7 9" id="KW-0472">Membrane</keyword>
<keyword evidence="5 9" id="KW-0812">Transmembrane</keyword>
<evidence type="ECO:0000256" key="9">
    <source>
        <dbReference type="SAM" id="Phobius"/>
    </source>
</evidence>
<keyword evidence="11" id="KW-1185">Reference proteome</keyword>
<evidence type="ECO:0000313" key="11">
    <source>
        <dbReference type="Proteomes" id="UP001597090"/>
    </source>
</evidence>
<feature type="transmembrane region" description="Helical" evidence="9">
    <location>
        <begin position="126"/>
        <end position="147"/>
    </location>
</feature>
<evidence type="ECO:0000313" key="10">
    <source>
        <dbReference type="EMBL" id="MFD0739219.1"/>
    </source>
</evidence>
<evidence type="ECO:0000256" key="3">
    <source>
        <dbReference type="ARBA" id="ARBA00022475"/>
    </source>
</evidence>
<comment type="subcellular location">
    <subcellularLocation>
        <location evidence="1">Cell inner membrane</location>
        <topology evidence="1">Multi-pass membrane protein</topology>
    </subcellularLocation>
</comment>
<evidence type="ECO:0000256" key="5">
    <source>
        <dbReference type="ARBA" id="ARBA00022692"/>
    </source>
</evidence>
<keyword evidence="6 9" id="KW-1133">Transmembrane helix</keyword>
<evidence type="ECO:0000256" key="4">
    <source>
        <dbReference type="ARBA" id="ARBA00022519"/>
    </source>
</evidence>
<feature type="transmembrane region" description="Helical" evidence="9">
    <location>
        <begin position="6"/>
        <end position="28"/>
    </location>
</feature>
<keyword evidence="2" id="KW-0813">Transport</keyword>
<dbReference type="PANTHER" id="PTHR30574:SF1">
    <property type="entry name" value="SULPHUR TRANSPORT DOMAIN-CONTAINING PROTEIN"/>
    <property type="match status" value="1"/>
</dbReference>
<proteinExistence type="inferred from homology"/>
<evidence type="ECO:0000256" key="2">
    <source>
        <dbReference type="ARBA" id="ARBA00022448"/>
    </source>
</evidence>